<dbReference type="AlphaFoldDB" id="A0A2N1N6A2"/>
<protein>
    <submittedName>
        <fullName evidence="1">Uncharacterized protein</fullName>
    </submittedName>
</protein>
<accession>A0A2N1N6A2</accession>
<gene>
    <name evidence="1" type="ORF">RhiirC2_781087</name>
</gene>
<reference evidence="1 2" key="1">
    <citation type="submission" date="2016-04" db="EMBL/GenBank/DDBJ databases">
        <title>Genome analyses suggest a sexual origin of heterokaryosis in a supposedly ancient asexual fungus.</title>
        <authorList>
            <person name="Ropars J."/>
            <person name="Sedzielewska K."/>
            <person name="Noel J."/>
            <person name="Charron P."/>
            <person name="Farinelli L."/>
            <person name="Marton T."/>
            <person name="Kruger M."/>
            <person name="Pelin A."/>
            <person name="Brachmann A."/>
            <person name="Corradi N."/>
        </authorList>
    </citation>
    <scope>NUCLEOTIDE SEQUENCE [LARGE SCALE GENOMIC DNA]</scope>
    <source>
        <strain evidence="1 2">C2</strain>
    </source>
</reference>
<dbReference type="VEuPathDB" id="FungiDB:RhiirA1_515992"/>
<proteinExistence type="predicted"/>
<reference evidence="1 2" key="2">
    <citation type="submission" date="2017-10" db="EMBL/GenBank/DDBJ databases">
        <title>Extensive intraspecific genome diversity in a model arbuscular mycorrhizal fungus.</title>
        <authorList>
            <person name="Chen E.C.H."/>
            <person name="Morin E."/>
            <person name="Baudet D."/>
            <person name="Noel J."/>
            <person name="Ndikumana S."/>
            <person name="Charron P."/>
            <person name="St-Onge C."/>
            <person name="Giorgi J."/>
            <person name="Grigoriev I.V."/>
            <person name="Roux C."/>
            <person name="Martin F.M."/>
            <person name="Corradi N."/>
        </authorList>
    </citation>
    <scope>NUCLEOTIDE SEQUENCE [LARGE SCALE GENOMIC DNA]</scope>
    <source>
        <strain evidence="1 2">C2</strain>
    </source>
</reference>
<sequence>MNQFHRENLQQLKICYCIDKISIQILNLINAGFLNVVLLNIDSTNVEIIKFCLNIYFGHELFSNIEEEVFTTYEWSKFNREYRKHITSFQHHAPQFLEKLPMLQGEFKFRIKEKEEKEITDKNSIFIYFNQGIRRRIAKLKYIQKNLWKLSELHDTGKIGSEIEKIVNEIHIKRSSKPKDGMWFQVKDFKGKLNNVEVRQTIMKRRFINEHYQISVDTVKEDAKGKLLDLQTIGLENLNWRSMESADKLSYKEIRDTSYVHK</sequence>
<comment type="caution">
    <text evidence="1">The sequence shown here is derived from an EMBL/GenBank/DDBJ whole genome shotgun (WGS) entry which is preliminary data.</text>
</comment>
<dbReference type="Proteomes" id="UP000233469">
    <property type="component" value="Unassembled WGS sequence"/>
</dbReference>
<dbReference type="EMBL" id="LLXL01000734">
    <property type="protein sequence ID" value="PKK69370.1"/>
    <property type="molecule type" value="Genomic_DNA"/>
</dbReference>
<dbReference type="VEuPathDB" id="FungiDB:FUN_020085"/>
<organism evidence="1 2">
    <name type="scientific">Rhizophagus irregularis</name>
    <dbReference type="NCBI Taxonomy" id="588596"/>
    <lineage>
        <taxon>Eukaryota</taxon>
        <taxon>Fungi</taxon>
        <taxon>Fungi incertae sedis</taxon>
        <taxon>Mucoromycota</taxon>
        <taxon>Glomeromycotina</taxon>
        <taxon>Glomeromycetes</taxon>
        <taxon>Glomerales</taxon>
        <taxon>Glomeraceae</taxon>
        <taxon>Rhizophagus</taxon>
    </lineage>
</organism>
<evidence type="ECO:0000313" key="2">
    <source>
        <dbReference type="Proteomes" id="UP000233469"/>
    </source>
</evidence>
<evidence type="ECO:0000313" key="1">
    <source>
        <dbReference type="EMBL" id="PKK69370.1"/>
    </source>
</evidence>
<name>A0A2N1N6A2_9GLOM</name>
<dbReference type="VEuPathDB" id="FungiDB:RhiirFUN_019015"/>